<accession>A0ABS8ALS3</accession>
<evidence type="ECO:0000256" key="1">
    <source>
        <dbReference type="SAM" id="SignalP"/>
    </source>
</evidence>
<comment type="caution">
    <text evidence="2">The sequence shown here is derived from an EMBL/GenBank/DDBJ whole genome shotgun (WGS) entry which is preliminary data.</text>
</comment>
<keyword evidence="1" id="KW-0732">Signal</keyword>
<feature type="signal peptide" evidence="1">
    <location>
        <begin position="1"/>
        <end position="29"/>
    </location>
</feature>
<sequence>MNPTLPVLVTVLSLSGTLALLPHAACAQAKVGVIPQKGYIVTLAGDTVQGYILPAPATRASTACDFMLPRQVEVKHYLAGELRGYGTAAITCESHQVPSVTGKLPRSMVPVFLAVVTRGPLTLFHLSTGETPRYFLGGYRLGKVVELEIRTEKIYRNSQTFLVRMPLYQDTLARAFRSCPGEAKRVSQYSLQTKELKRAVERFNFCGKP</sequence>
<dbReference type="EMBL" id="JAJADQ010000018">
    <property type="protein sequence ID" value="MCB2380464.1"/>
    <property type="molecule type" value="Genomic_DNA"/>
</dbReference>
<name>A0ABS8ALS3_9BACT</name>
<feature type="chain" id="PRO_5047173916" description="DUF4468 domain-containing protein" evidence="1">
    <location>
        <begin position="30"/>
        <end position="209"/>
    </location>
</feature>
<organism evidence="2 3">
    <name type="scientific">Hymenobacter nitidus</name>
    <dbReference type="NCBI Taxonomy" id="2880929"/>
    <lineage>
        <taxon>Bacteria</taxon>
        <taxon>Pseudomonadati</taxon>
        <taxon>Bacteroidota</taxon>
        <taxon>Cytophagia</taxon>
        <taxon>Cytophagales</taxon>
        <taxon>Hymenobacteraceae</taxon>
        <taxon>Hymenobacter</taxon>
    </lineage>
</organism>
<protein>
    <recommendedName>
        <fullName evidence="4">DUF4468 domain-containing protein</fullName>
    </recommendedName>
</protein>
<dbReference type="RefSeq" id="WP_226190476.1">
    <property type="nucleotide sequence ID" value="NZ_JAJADQ010000018.1"/>
</dbReference>
<dbReference type="Proteomes" id="UP001165297">
    <property type="component" value="Unassembled WGS sequence"/>
</dbReference>
<proteinExistence type="predicted"/>
<reference evidence="2" key="1">
    <citation type="submission" date="2021-10" db="EMBL/GenBank/DDBJ databases">
        <authorList>
            <person name="Dean J.D."/>
            <person name="Kim M.K."/>
            <person name="Newey C.N."/>
            <person name="Stoker T.S."/>
            <person name="Thompson D.W."/>
            <person name="Grose J.H."/>
        </authorList>
    </citation>
    <scope>NUCLEOTIDE SEQUENCE</scope>
    <source>
        <strain evidence="2">BT635</strain>
    </source>
</reference>
<evidence type="ECO:0008006" key="4">
    <source>
        <dbReference type="Google" id="ProtNLM"/>
    </source>
</evidence>
<evidence type="ECO:0000313" key="2">
    <source>
        <dbReference type="EMBL" id="MCB2380464.1"/>
    </source>
</evidence>
<evidence type="ECO:0000313" key="3">
    <source>
        <dbReference type="Proteomes" id="UP001165297"/>
    </source>
</evidence>
<keyword evidence="3" id="KW-1185">Reference proteome</keyword>
<gene>
    <name evidence="2" type="ORF">LGH70_22920</name>
</gene>